<feature type="region of interest" description="Disordered" evidence="1">
    <location>
        <begin position="127"/>
        <end position="167"/>
    </location>
</feature>
<dbReference type="EMBL" id="OOIL02002698">
    <property type="protein sequence ID" value="VFQ84340.1"/>
    <property type="molecule type" value="Genomic_DNA"/>
</dbReference>
<accession>A0A484M663</accession>
<reference evidence="2 3" key="1">
    <citation type="submission" date="2018-04" db="EMBL/GenBank/DDBJ databases">
        <authorList>
            <person name="Vogel A."/>
        </authorList>
    </citation>
    <scope>NUCLEOTIDE SEQUENCE [LARGE SCALE GENOMIC DNA]</scope>
</reference>
<protein>
    <submittedName>
        <fullName evidence="2">Uncharacterized protein</fullName>
    </submittedName>
</protein>
<evidence type="ECO:0000313" key="3">
    <source>
        <dbReference type="Proteomes" id="UP000595140"/>
    </source>
</evidence>
<dbReference type="AlphaFoldDB" id="A0A484M663"/>
<organism evidence="2 3">
    <name type="scientific">Cuscuta campestris</name>
    <dbReference type="NCBI Taxonomy" id="132261"/>
    <lineage>
        <taxon>Eukaryota</taxon>
        <taxon>Viridiplantae</taxon>
        <taxon>Streptophyta</taxon>
        <taxon>Embryophyta</taxon>
        <taxon>Tracheophyta</taxon>
        <taxon>Spermatophyta</taxon>
        <taxon>Magnoliopsida</taxon>
        <taxon>eudicotyledons</taxon>
        <taxon>Gunneridae</taxon>
        <taxon>Pentapetalae</taxon>
        <taxon>asterids</taxon>
        <taxon>lamiids</taxon>
        <taxon>Solanales</taxon>
        <taxon>Convolvulaceae</taxon>
        <taxon>Cuscuteae</taxon>
        <taxon>Cuscuta</taxon>
        <taxon>Cuscuta subgen. Grammica</taxon>
        <taxon>Cuscuta sect. Cleistogrammica</taxon>
    </lineage>
</organism>
<feature type="compositionally biased region" description="Low complexity" evidence="1">
    <location>
        <begin position="138"/>
        <end position="149"/>
    </location>
</feature>
<evidence type="ECO:0000313" key="2">
    <source>
        <dbReference type="EMBL" id="VFQ84340.1"/>
    </source>
</evidence>
<gene>
    <name evidence="2" type="ORF">CCAM_LOCUS26116</name>
</gene>
<evidence type="ECO:0000256" key="1">
    <source>
        <dbReference type="SAM" id="MobiDB-lite"/>
    </source>
</evidence>
<name>A0A484M663_9ASTE</name>
<dbReference type="Proteomes" id="UP000595140">
    <property type="component" value="Unassembled WGS sequence"/>
</dbReference>
<keyword evidence="3" id="KW-1185">Reference proteome</keyword>
<sequence>MLVGQISFVFVEFGRGPLPPQSNLLLPPSAAPSVLCHELLIWAAFPTASHYHRCPGDGSPFGRQLMERWSDAAGVSPALVAAAEDGSTAVPPSLSSRGCLTVTAAGDAKELHPSSEIARSCVVGDGDPRDMYGRPHQTATNTNSSTSAAKENRVAGNLNEAGSGLQE</sequence>
<proteinExistence type="predicted"/>